<evidence type="ECO:0000256" key="2">
    <source>
        <dbReference type="ARBA" id="ARBA00022703"/>
    </source>
</evidence>
<evidence type="ECO:0000256" key="7">
    <source>
        <dbReference type="SAM" id="MobiDB-lite"/>
    </source>
</evidence>
<sequence>MYSRLELASPTLSVHNSTTTLLSSGPKLTAAVLEKMSSYASNLGRLSRALVRRQAMKIPTVIRKNWISLSAIGGLCAVPFSQKQDNLSHEALVRRASSLVTDSTNTFLSQTTLALVDSFTQYVKTIHTLVTLHKNYVASGSKLTPSEEDSVWQVIVRQRQEVSDLREDCKRFESNWMMAINLSKLAAETAYNAGADQASVTAQTSLQVAQSHVNQIRQLFMEAEKNLKESKAENSQRIKLPAAMEEEDVPEAYLRED</sequence>
<keyword evidence="3" id="KW-0809">Transit peptide</keyword>
<name>A0A8C7IGB8_ONCKI</name>
<feature type="region of interest" description="Disordered" evidence="7">
    <location>
        <begin position="229"/>
        <end position="257"/>
    </location>
</feature>
<dbReference type="FunFam" id="1.20.58.70:FF:000012">
    <property type="entry name" value="diablo homolog, mitochondrial isoform X1"/>
    <property type="match status" value="1"/>
</dbReference>
<evidence type="ECO:0000313" key="8">
    <source>
        <dbReference type="Ensembl" id="ENSOKIP00005071315.1"/>
    </source>
</evidence>
<evidence type="ECO:0000256" key="4">
    <source>
        <dbReference type="ARBA" id="ARBA00023128"/>
    </source>
</evidence>
<dbReference type="GeneTree" id="ENSGT00390000007237"/>
<organism evidence="8 9">
    <name type="scientific">Oncorhynchus kisutch</name>
    <name type="common">Coho salmon</name>
    <name type="synonym">Salmo kisutch</name>
    <dbReference type="NCBI Taxonomy" id="8019"/>
    <lineage>
        <taxon>Eukaryota</taxon>
        <taxon>Metazoa</taxon>
        <taxon>Chordata</taxon>
        <taxon>Craniata</taxon>
        <taxon>Vertebrata</taxon>
        <taxon>Euteleostomi</taxon>
        <taxon>Actinopterygii</taxon>
        <taxon>Neopterygii</taxon>
        <taxon>Teleostei</taxon>
        <taxon>Protacanthopterygii</taxon>
        <taxon>Salmoniformes</taxon>
        <taxon>Salmonidae</taxon>
        <taxon>Salmoninae</taxon>
        <taxon>Oncorhynchus</taxon>
    </lineage>
</organism>
<accession>A0A8C7IGB8</accession>
<dbReference type="SUPFAM" id="SSF46984">
    <property type="entry name" value="Smac/diablo"/>
    <property type="match status" value="1"/>
</dbReference>
<proteinExistence type="inferred from homology"/>
<reference evidence="8" key="2">
    <citation type="submission" date="2025-09" db="UniProtKB">
        <authorList>
            <consortium name="Ensembl"/>
        </authorList>
    </citation>
    <scope>IDENTIFICATION</scope>
</reference>
<dbReference type="PANTHER" id="PTHR32247:SF4">
    <property type="entry name" value="DIRECT IAP-BINDING PROTEIN WITH LOW PI"/>
    <property type="match status" value="1"/>
</dbReference>
<evidence type="ECO:0000256" key="1">
    <source>
        <dbReference type="ARBA" id="ARBA00004173"/>
    </source>
</evidence>
<gene>
    <name evidence="8" type="primary">DIABLO</name>
    <name evidence="8" type="synonym">diablob</name>
</gene>
<comment type="similarity">
    <text evidence="6">Belongs to the Smac/DIABLO protein family.</text>
</comment>
<evidence type="ECO:0000256" key="6">
    <source>
        <dbReference type="ARBA" id="ARBA00046319"/>
    </source>
</evidence>
<keyword evidence="4" id="KW-0496">Mitochondrion</keyword>
<dbReference type="GO" id="GO:0008631">
    <property type="term" value="P:intrinsic apoptotic signaling pathway in response to oxidative stress"/>
    <property type="evidence" value="ECO:0007669"/>
    <property type="project" value="TreeGrafter"/>
</dbReference>
<protein>
    <recommendedName>
        <fullName evidence="5">Direct IAP-binding protein with low pI</fullName>
    </recommendedName>
</protein>
<dbReference type="InterPro" id="IPR009062">
    <property type="entry name" value="Smac/DIABLO-like_sf"/>
</dbReference>
<dbReference type="Ensembl" id="ENSOKIT00005075977.1">
    <property type="protein sequence ID" value="ENSOKIP00005071315.1"/>
    <property type="gene ID" value="ENSOKIG00005030764.1"/>
</dbReference>
<reference evidence="8" key="1">
    <citation type="submission" date="2025-08" db="UniProtKB">
        <authorList>
            <consortium name="Ensembl"/>
        </authorList>
    </citation>
    <scope>IDENTIFICATION</scope>
</reference>
<dbReference type="PANTHER" id="PTHR32247">
    <property type="entry name" value="DIABLO HOMOLOG, MITOCHONDRIAL"/>
    <property type="match status" value="1"/>
</dbReference>
<keyword evidence="9" id="KW-1185">Reference proteome</keyword>
<comment type="subcellular location">
    <subcellularLocation>
        <location evidence="1">Mitochondrion</location>
    </subcellularLocation>
</comment>
<dbReference type="AlphaFoldDB" id="A0A8C7IGB8"/>
<dbReference type="Pfam" id="PF09057">
    <property type="entry name" value="Smac_DIABLO"/>
    <property type="match status" value="1"/>
</dbReference>
<evidence type="ECO:0000256" key="5">
    <source>
        <dbReference type="ARBA" id="ARBA00033049"/>
    </source>
</evidence>
<evidence type="ECO:0000256" key="3">
    <source>
        <dbReference type="ARBA" id="ARBA00022946"/>
    </source>
</evidence>
<keyword evidence="2" id="KW-0053">Apoptosis</keyword>
<dbReference type="GO" id="GO:0005739">
    <property type="term" value="C:mitochondrion"/>
    <property type="evidence" value="ECO:0007669"/>
    <property type="project" value="UniProtKB-SubCell"/>
</dbReference>
<dbReference type="GO" id="GO:0043065">
    <property type="term" value="P:positive regulation of apoptotic process"/>
    <property type="evidence" value="ECO:0007669"/>
    <property type="project" value="UniProtKB-ARBA"/>
</dbReference>
<dbReference type="InterPro" id="IPR015142">
    <property type="entry name" value="Smac_DIABLO"/>
</dbReference>
<dbReference type="Gene3D" id="1.20.58.70">
    <property type="match status" value="1"/>
</dbReference>
<evidence type="ECO:0000313" key="9">
    <source>
        <dbReference type="Proteomes" id="UP000694557"/>
    </source>
</evidence>
<dbReference type="GO" id="GO:0051402">
    <property type="term" value="P:neuron apoptotic process"/>
    <property type="evidence" value="ECO:0007669"/>
    <property type="project" value="TreeGrafter"/>
</dbReference>
<dbReference type="Proteomes" id="UP000694557">
    <property type="component" value="Unassembled WGS sequence"/>
</dbReference>